<dbReference type="EMBL" id="BQOB01000001">
    <property type="protein sequence ID" value="GKH82317.1"/>
    <property type="molecule type" value="Genomic_DNA"/>
</dbReference>
<evidence type="ECO:0000313" key="1">
    <source>
        <dbReference type="EMBL" id="GKH82317.1"/>
    </source>
</evidence>
<evidence type="ECO:0000313" key="2">
    <source>
        <dbReference type="Proteomes" id="UP001055104"/>
    </source>
</evidence>
<organism evidence="1 2">
    <name type="scientific">Phocaeicola dorei</name>
    <dbReference type="NCBI Taxonomy" id="357276"/>
    <lineage>
        <taxon>Bacteria</taxon>
        <taxon>Pseudomonadati</taxon>
        <taxon>Bacteroidota</taxon>
        <taxon>Bacteroidia</taxon>
        <taxon>Bacteroidales</taxon>
        <taxon>Bacteroidaceae</taxon>
        <taxon>Phocaeicola</taxon>
    </lineage>
</organism>
<comment type="caution">
    <text evidence="1">The sequence shown here is derived from an EMBL/GenBank/DDBJ whole genome shotgun (WGS) entry which is preliminary data.</text>
</comment>
<dbReference type="AlphaFoldDB" id="A0AA37NK68"/>
<reference evidence="1" key="1">
    <citation type="submission" date="2022-01" db="EMBL/GenBank/DDBJ databases">
        <title>Novel bile acid biosynthetic pathways are enriched in the microbiome of centenarians.</title>
        <authorList>
            <person name="Sato Y."/>
            <person name="Atarashi K."/>
            <person name="Plichta R.D."/>
            <person name="Arai Y."/>
            <person name="Sasajima S."/>
            <person name="Kearney M.S."/>
            <person name="Suda W."/>
            <person name="Takeshita K."/>
            <person name="Sasaki T."/>
            <person name="Okamoto S."/>
            <person name="Skelly N.A."/>
            <person name="Okamura Y."/>
            <person name="Vlamakis H."/>
            <person name="Li Y."/>
            <person name="Tanoue T."/>
            <person name="Takei H."/>
            <person name="Nittono H."/>
            <person name="Narushima S."/>
            <person name="Irie J."/>
            <person name="Itoh H."/>
            <person name="Moriya K."/>
            <person name="Sugiura Y."/>
            <person name="Suematsu M."/>
            <person name="Moritoki N."/>
            <person name="Shibata S."/>
            <person name="Littman R.D."/>
            <person name="Fischbach A.M."/>
            <person name="Uwamino Y."/>
            <person name="Inoue T."/>
            <person name="Honda A."/>
            <person name="Hattori M."/>
            <person name="Murai T."/>
            <person name="Xavier J.R."/>
            <person name="Hirose N."/>
            <person name="Honda K."/>
        </authorList>
    </citation>
    <scope>NUCLEOTIDE SEQUENCE</scope>
    <source>
        <strain evidence="1">CE91-St7</strain>
    </source>
</reference>
<gene>
    <name evidence="1" type="ORF">CE91St7_32010</name>
</gene>
<proteinExistence type="predicted"/>
<protein>
    <submittedName>
        <fullName evidence="1">Uncharacterized protein</fullName>
    </submittedName>
</protein>
<dbReference type="Proteomes" id="UP001055104">
    <property type="component" value="Unassembled WGS sequence"/>
</dbReference>
<name>A0AA37NK68_9BACT</name>
<accession>A0AA37NK68</accession>
<sequence>MRKKDLRLLRLRLRFASPVVMPVFPWISLCSRRIPGIPVDLPASSGLPQRLYDKFHLKGQESV</sequence>